<dbReference type="AlphaFoldDB" id="A0A1I8FVA2"/>
<protein>
    <submittedName>
        <fullName evidence="3">Dirigent protein</fullName>
    </submittedName>
</protein>
<keyword evidence="1" id="KW-0732">Signal</keyword>
<name>A0A1I8FVA2_9PLAT</name>
<proteinExistence type="predicted"/>
<dbReference type="WBParaSite" id="maker-uti_cns_0000149-snap-gene-2.51-mRNA-1">
    <property type="protein sequence ID" value="maker-uti_cns_0000149-snap-gene-2.51-mRNA-1"/>
    <property type="gene ID" value="maker-uti_cns_0000149-snap-gene-2.51"/>
</dbReference>
<organism evidence="2 3">
    <name type="scientific">Macrostomum lignano</name>
    <dbReference type="NCBI Taxonomy" id="282301"/>
    <lineage>
        <taxon>Eukaryota</taxon>
        <taxon>Metazoa</taxon>
        <taxon>Spiralia</taxon>
        <taxon>Lophotrochozoa</taxon>
        <taxon>Platyhelminthes</taxon>
        <taxon>Rhabditophora</taxon>
        <taxon>Macrostomorpha</taxon>
        <taxon>Macrostomida</taxon>
        <taxon>Macrostomidae</taxon>
        <taxon>Macrostomum</taxon>
    </lineage>
</organism>
<dbReference type="Proteomes" id="UP000095280">
    <property type="component" value="Unplaced"/>
</dbReference>
<feature type="chain" id="PRO_5009318853" evidence="1">
    <location>
        <begin position="27"/>
        <end position="193"/>
    </location>
</feature>
<keyword evidence="2" id="KW-1185">Reference proteome</keyword>
<accession>A0A1I8FVA2</accession>
<evidence type="ECO:0000313" key="3">
    <source>
        <dbReference type="WBParaSite" id="maker-uti_cns_0000149-snap-gene-2.51-mRNA-1"/>
    </source>
</evidence>
<feature type="signal peptide" evidence="1">
    <location>
        <begin position="1"/>
        <end position="26"/>
    </location>
</feature>
<sequence>MLLNRRSYPVLITLVALSLFTMQCSAAPLTRRSPVEPISAEDANWGYFGRTSTEVYGIQSTENPKQFILYFNSSYLQLAENNSAANTGGVLLLGPFDSEHGGSFALAMEFYGEEVQCISNGCYCFLNKTLPEQQFNEGCREIDDVKFFALIYRKFHPASGRRCRKNEEFCLIGATSLKCRVISESHLIRITIH</sequence>
<reference evidence="3" key="1">
    <citation type="submission" date="2016-11" db="UniProtKB">
        <authorList>
            <consortium name="WormBaseParasite"/>
        </authorList>
    </citation>
    <scope>IDENTIFICATION</scope>
</reference>
<evidence type="ECO:0000313" key="2">
    <source>
        <dbReference type="Proteomes" id="UP000095280"/>
    </source>
</evidence>
<evidence type="ECO:0000256" key="1">
    <source>
        <dbReference type="SAM" id="SignalP"/>
    </source>
</evidence>